<dbReference type="PANTHER" id="PTHR13944">
    <property type="entry name" value="AGAP007712-PA"/>
    <property type="match status" value="1"/>
</dbReference>
<feature type="compositionally biased region" description="Polar residues" evidence="8">
    <location>
        <begin position="633"/>
        <end position="643"/>
    </location>
</feature>
<evidence type="ECO:0000256" key="5">
    <source>
        <dbReference type="ARBA" id="ARBA00022771"/>
    </source>
</evidence>
<evidence type="ECO:0000259" key="9">
    <source>
        <dbReference type="PROSITE" id="PS50010"/>
    </source>
</evidence>
<dbReference type="PANTHER" id="PTHR13944:SF21">
    <property type="entry name" value="CYSTS, ISOFORM C"/>
    <property type="match status" value="1"/>
</dbReference>
<feature type="compositionally biased region" description="Polar residues" evidence="8">
    <location>
        <begin position="1205"/>
        <end position="1222"/>
    </location>
</feature>
<keyword evidence="6" id="KW-0862">Zinc</keyword>
<dbReference type="Pfam" id="PF17838">
    <property type="entry name" value="PH_16"/>
    <property type="match status" value="1"/>
</dbReference>
<gene>
    <name evidence="11" type="ORF">BV898_03838</name>
</gene>
<evidence type="ECO:0000313" key="11">
    <source>
        <dbReference type="EMBL" id="OQV22339.1"/>
    </source>
</evidence>
<dbReference type="InterPro" id="IPR041020">
    <property type="entry name" value="PH_16"/>
</dbReference>
<dbReference type="SUPFAM" id="SSF57889">
    <property type="entry name" value="Cysteine-rich domain"/>
    <property type="match status" value="1"/>
</dbReference>
<feature type="domain" description="DH" evidence="9">
    <location>
        <begin position="753"/>
        <end position="945"/>
    </location>
</feature>
<reference evidence="12" key="1">
    <citation type="submission" date="2017-01" db="EMBL/GenBank/DDBJ databases">
        <title>Comparative genomics of anhydrobiosis in the tardigrade Hypsibius dujardini.</title>
        <authorList>
            <person name="Yoshida Y."/>
            <person name="Koutsovoulos G."/>
            <person name="Laetsch D."/>
            <person name="Stevens L."/>
            <person name="Kumar S."/>
            <person name="Horikawa D."/>
            <person name="Ishino K."/>
            <person name="Komine S."/>
            <person name="Tomita M."/>
            <person name="Blaxter M."/>
            <person name="Arakawa K."/>
        </authorList>
    </citation>
    <scope>NUCLEOTIDE SEQUENCE [LARGE SCALE GENOMIC DNA]</scope>
    <source>
        <strain evidence="12">Z151</strain>
    </source>
</reference>
<feature type="domain" description="Phorbol-ester/DAG-type" evidence="10">
    <location>
        <begin position="456"/>
        <end position="505"/>
    </location>
</feature>
<name>A0A1W0X4D3_HYPEX</name>
<dbReference type="InterPro" id="IPR000219">
    <property type="entry name" value="DH_dom"/>
</dbReference>
<feature type="coiled-coil region" evidence="7">
    <location>
        <begin position="1416"/>
        <end position="1447"/>
    </location>
</feature>
<feature type="compositionally biased region" description="Low complexity" evidence="8">
    <location>
        <begin position="309"/>
        <end position="324"/>
    </location>
</feature>
<keyword evidence="3" id="KW-0597">Phosphoprotein</keyword>
<evidence type="ECO:0000256" key="2">
    <source>
        <dbReference type="ARBA" id="ARBA00022490"/>
    </source>
</evidence>
<protein>
    <submittedName>
        <fullName evidence="11">Rho guanine nucleotide exchange factor 18</fullName>
    </submittedName>
</protein>
<dbReference type="SUPFAM" id="SSF48065">
    <property type="entry name" value="DBL homology domain (DH-domain)"/>
    <property type="match status" value="1"/>
</dbReference>
<feature type="region of interest" description="Disordered" evidence="8">
    <location>
        <begin position="1205"/>
        <end position="1301"/>
    </location>
</feature>
<dbReference type="GO" id="GO:0005737">
    <property type="term" value="C:cytoplasm"/>
    <property type="evidence" value="ECO:0007669"/>
    <property type="project" value="UniProtKB-SubCell"/>
</dbReference>
<feature type="region of interest" description="Disordered" evidence="8">
    <location>
        <begin position="626"/>
        <end position="669"/>
    </location>
</feature>
<dbReference type="EMBL" id="MTYJ01000018">
    <property type="protein sequence ID" value="OQV22339.1"/>
    <property type="molecule type" value="Genomic_DNA"/>
</dbReference>
<proteinExistence type="predicted"/>
<dbReference type="Proteomes" id="UP000192578">
    <property type="component" value="Unassembled WGS sequence"/>
</dbReference>
<keyword evidence="7" id="KW-0175">Coiled coil</keyword>
<dbReference type="InterPro" id="IPR035899">
    <property type="entry name" value="DBL_dom_sf"/>
</dbReference>
<organism evidence="11 12">
    <name type="scientific">Hypsibius exemplaris</name>
    <name type="common">Freshwater tardigrade</name>
    <dbReference type="NCBI Taxonomy" id="2072580"/>
    <lineage>
        <taxon>Eukaryota</taxon>
        <taxon>Metazoa</taxon>
        <taxon>Ecdysozoa</taxon>
        <taxon>Tardigrada</taxon>
        <taxon>Eutardigrada</taxon>
        <taxon>Parachela</taxon>
        <taxon>Hypsibioidea</taxon>
        <taxon>Hypsibiidae</taxon>
        <taxon>Hypsibius</taxon>
    </lineage>
</organism>
<keyword evidence="12" id="KW-1185">Reference proteome</keyword>
<feature type="region of interest" description="Disordered" evidence="8">
    <location>
        <begin position="530"/>
        <end position="551"/>
    </location>
</feature>
<evidence type="ECO:0000256" key="8">
    <source>
        <dbReference type="SAM" id="MobiDB-lite"/>
    </source>
</evidence>
<dbReference type="PROSITE" id="PS50081">
    <property type="entry name" value="ZF_DAG_PE_2"/>
    <property type="match status" value="1"/>
</dbReference>
<dbReference type="Pfam" id="PF00621">
    <property type="entry name" value="RhoGEF"/>
    <property type="match status" value="1"/>
</dbReference>
<evidence type="ECO:0000313" key="12">
    <source>
        <dbReference type="Proteomes" id="UP000192578"/>
    </source>
</evidence>
<dbReference type="OrthoDB" id="28045at2759"/>
<dbReference type="GO" id="GO:0008270">
    <property type="term" value="F:zinc ion binding"/>
    <property type="evidence" value="ECO:0007669"/>
    <property type="project" value="UniProtKB-KW"/>
</dbReference>
<feature type="region of interest" description="Disordered" evidence="8">
    <location>
        <begin position="1656"/>
        <end position="1686"/>
    </location>
</feature>
<dbReference type="InterPro" id="IPR011993">
    <property type="entry name" value="PH-like_dom_sf"/>
</dbReference>
<feature type="compositionally biased region" description="Low complexity" evidence="8">
    <location>
        <begin position="645"/>
        <end position="669"/>
    </location>
</feature>
<comment type="caution">
    <text evidence="11">The sequence shown here is derived from an EMBL/GenBank/DDBJ whole genome shotgun (WGS) entry which is preliminary data.</text>
</comment>
<dbReference type="CDD" id="cd00160">
    <property type="entry name" value="RhoGEF"/>
    <property type="match status" value="1"/>
</dbReference>
<dbReference type="InterPro" id="IPR046349">
    <property type="entry name" value="C1-like_sf"/>
</dbReference>
<evidence type="ECO:0000256" key="1">
    <source>
        <dbReference type="ARBA" id="ARBA00004496"/>
    </source>
</evidence>
<evidence type="ECO:0000256" key="3">
    <source>
        <dbReference type="ARBA" id="ARBA00022553"/>
    </source>
</evidence>
<evidence type="ECO:0000256" key="6">
    <source>
        <dbReference type="ARBA" id="ARBA00022833"/>
    </source>
</evidence>
<dbReference type="SMART" id="SM00325">
    <property type="entry name" value="RhoGEF"/>
    <property type="match status" value="1"/>
</dbReference>
<keyword evidence="4" id="KW-0479">Metal-binding</keyword>
<dbReference type="Gene3D" id="2.30.29.30">
    <property type="entry name" value="Pleckstrin-homology domain (PH domain)/Phosphotyrosine-binding domain (PTB)"/>
    <property type="match status" value="1"/>
</dbReference>
<dbReference type="InterPro" id="IPR051632">
    <property type="entry name" value="Rho_GEF"/>
</dbReference>
<evidence type="ECO:0000256" key="4">
    <source>
        <dbReference type="ARBA" id="ARBA00022723"/>
    </source>
</evidence>
<keyword evidence="5" id="KW-0863">Zinc-finger</keyword>
<keyword evidence="2" id="KW-0963">Cytoplasm</keyword>
<dbReference type="Gene3D" id="1.20.900.10">
    <property type="entry name" value="Dbl homology (DH) domain"/>
    <property type="match status" value="1"/>
</dbReference>
<dbReference type="GO" id="GO:0035023">
    <property type="term" value="P:regulation of Rho protein signal transduction"/>
    <property type="evidence" value="ECO:0007669"/>
    <property type="project" value="TreeGrafter"/>
</dbReference>
<dbReference type="CDD" id="cd20815">
    <property type="entry name" value="C1_p190RhoGEF-like"/>
    <property type="match status" value="1"/>
</dbReference>
<feature type="region of interest" description="Disordered" evidence="8">
    <location>
        <begin position="279"/>
        <end position="332"/>
    </location>
</feature>
<dbReference type="PROSITE" id="PS50010">
    <property type="entry name" value="DH_2"/>
    <property type="match status" value="1"/>
</dbReference>
<feature type="compositionally biased region" description="Basic and acidic residues" evidence="8">
    <location>
        <begin position="1610"/>
        <end position="1625"/>
    </location>
</feature>
<feature type="region of interest" description="Disordered" evidence="8">
    <location>
        <begin position="188"/>
        <end position="207"/>
    </location>
</feature>
<evidence type="ECO:0000256" key="7">
    <source>
        <dbReference type="SAM" id="Coils"/>
    </source>
</evidence>
<evidence type="ECO:0000259" key="10">
    <source>
        <dbReference type="PROSITE" id="PS50081"/>
    </source>
</evidence>
<feature type="region of interest" description="Disordered" evidence="8">
    <location>
        <begin position="1608"/>
        <end position="1629"/>
    </location>
</feature>
<dbReference type="GO" id="GO:0005085">
    <property type="term" value="F:guanyl-nucleotide exchange factor activity"/>
    <property type="evidence" value="ECO:0007669"/>
    <property type="project" value="InterPro"/>
</dbReference>
<dbReference type="InterPro" id="IPR002219">
    <property type="entry name" value="PKC_DAG/PE"/>
</dbReference>
<comment type="subcellular location">
    <subcellularLocation>
        <location evidence="1">Cytoplasm</location>
    </subcellularLocation>
</comment>
<sequence length="1686" mass="183205">MRTMVVDTPADVEKEVIITSTAVVHNDVQDAEDLPLPPPPTTPAAPVLLLTDSMFFKQRNGRGLSPSSTSSPVTTTTSCCTRLGRSCPALFTEVVTDPSSSTIKDSVSSFPEKIGRRKLAAAGRGTSRSCCYLPGGVDISPTTTTNQHSKNVMPGSRLSSNYADNTTDIMIRLNGCALLDECQSDAAAHTTTTTKDRDEIPGKKKLPRYRSLSMSMFEVDSLPTMSNSSSGSSCASMDMMATSAAMTMGTRSNGDGDCSDWKAGGSLNALSSSSLMKSVSTPEIASAETPSPHPEGQDLIDLESDCDYASTNASATAAADSGSSKNIPGGTPPTHVMIRELIRNYELAKYQGHILLGLAEGREDAVTSSSSGHRISLSEALHDLPVTSKTLSTTGRGDPHFPNGTASLPRLSTSSSLLIRKKSDKKTTKLIRRSSNIFSLGKSKKSKDEVKRCQLTHSFVSVSFSNAAPCQICGKPLAHKAASQCQNCFLACHDHSGCFDQIEACPCAPALSGSAGRKCLPGITAATGITPHHQRSVSSGSSGIVAPSHSAAAAGEPSSSAPCVPFAGTVSSAAAAATSVVVPSVVIDTTKLDKVMMDVHGYAAMNVRQQDVTALGLFPLENSPAPSVKRLSVPSSFESQTAGLGSAHSESSLSPGSPSSSRRPISPGSFSRWKSVADKLLNKPSSTDSHADYDSPAEDNSSADNPPDGRDLLSHARLLDFDPSLKLATLEPENWQAGQEKEYLATLTQNELKRQGNIYELIKTEKEHCTKLLIIGQIYIIKGMREKLGWTDDQIHQVFPCLEEISQLHVAFLQRLRKRQDQDPVVATIGDVLIEQFSGDRGDMMKRTYAGFCGLQKVTLKKTKEKLEQDRSFKEFHKEQIDLLKCRSGTFDIPSCYAFITYRMTKYELLVKEILKHTEESNPDYAVVIRAHECIKEFLSHVNRSMAIAERRERLAEIYKQMELVTTAVVDGETWKKHNLLDRVLLYEGTILSKDAKKPLRVLLLNDAIVFLQDSKNSQKLSFAQFVDKKPPVIYLDKVYCMRVKPETSGAKEATLMIIKWQKGDKSPSLNYEITCTDPKEREKWQVEIENAKMVLMMHSQDGMNDPLEEDFVIDEAHLLKIRETISACEEKDADISRLCQEKSGLIERMIDYAGIPRSRMHLPPLLTVSEENPGTEQMQATIKAALLEVEKLASLPCAFSPTNQAASDDGTLISQASSGTGNDLILPPPPADASPGHKRHGTFNGFDGSKEAEALRNASRSTSMKDQNRSRRPPLAAGSLKANSHLSKSDKSGSSLGVSSLISSSRDSCGDYSSSSAISSSPGSSPRASTYLADEQASVLPSALQLQWYLNQLSDAVARQSTAFESLNAKFAESQHRVAALEASKKVDKHSETLETLRRLQESFSKEKSQYFADRDAETQELKRQRQELDRDAAKLKTDTMDIERQRNAMFIQCDKLREAGLEVKLSTAAPYVQIFQCQPTLPVSAPQPLPPPPHYEDRKPPVNPYHQHLVAPLPLGGSYVDGRALPPLPSVPSQTDHRARPLLASSQSLNPIRIPVAPPMPAVIPAANNQLLRPTVNETHREKSHSPFSISNWRGSMESLVQKTGASAKDKMRSLYDGQDKTDSTLPRPHLRAASEAKLGIGISNLMHLSEKTSVVAGGKEQTPPAISPASSKKKSSDKKRTFL</sequence>
<feature type="region of interest" description="Disordered" evidence="8">
    <location>
        <begin position="684"/>
        <end position="712"/>
    </location>
</feature>
<accession>A0A1W0X4D3</accession>
<dbReference type="SUPFAM" id="SSF50729">
    <property type="entry name" value="PH domain-like"/>
    <property type="match status" value="1"/>
</dbReference>